<dbReference type="InterPro" id="IPR027417">
    <property type="entry name" value="P-loop_NTPase"/>
</dbReference>
<reference evidence="3" key="1">
    <citation type="submission" date="2021-01" db="EMBL/GenBank/DDBJ databases">
        <authorList>
            <person name="Corre E."/>
            <person name="Pelletier E."/>
            <person name="Niang G."/>
            <person name="Scheremetjew M."/>
            <person name="Finn R."/>
            <person name="Kale V."/>
            <person name="Holt S."/>
            <person name="Cochrane G."/>
            <person name="Meng A."/>
            <person name="Brown T."/>
            <person name="Cohen L."/>
        </authorList>
    </citation>
    <scope>NUCLEOTIDE SEQUENCE</scope>
    <source>
        <strain evidence="3">NIES-2562</strain>
    </source>
</reference>
<evidence type="ECO:0000256" key="2">
    <source>
        <dbReference type="SAM" id="MobiDB-lite"/>
    </source>
</evidence>
<keyword evidence="1" id="KW-0175">Coiled coil</keyword>
<gene>
    <name evidence="3" type="ORF">PBIL07802_LOCUS10734</name>
</gene>
<feature type="region of interest" description="Disordered" evidence="2">
    <location>
        <begin position="525"/>
        <end position="565"/>
    </location>
</feature>
<evidence type="ECO:0000256" key="1">
    <source>
        <dbReference type="SAM" id="Coils"/>
    </source>
</evidence>
<feature type="coiled-coil region" evidence="1">
    <location>
        <begin position="166"/>
        <end position="242"/>
    </location>
</feature>
<feature type="compositionally biased region" description="Polar residues" evidence="2">
    <location>
        <begin position="434"/>
        <end position="460"/>
    </location>
</feature>
<name>A0A7S3G740_9EUKA</name>
<proteinExistence type="predicted"/>
<feature type="compositionally biased region" description="Basic and acidic residues" evidence="2">
    <location>
        <begin position="340"/>
        <end position="349"/>
    </location>
</feature>
<protein>
    <submittedName>
        <fullName evidence="3">Uncharacterized protein</fullName>
    </submittedName>
</protein>
<accession>A0A7S3G740</accession>
<dbReference type="Gene3D" id="3.40.50.300">
    <property type="entry name" value="P-loop containing nucleotide triphosphate hydrolases"/>
    <property type="match status" value="1"/>
</dbReference>
<dbReference type="EMBL" id="HBIB01016588">
    <property type="protein sequence ID" value="CAE0248538.1"/>
    <property type="molecule type" value="Transcribed_RNA"/>
</dbReference>
<feature type="region of interest" description="Disordered" evidence="2">
    <location>
        <begin position="422"/>
        <end position="488"/>
    </location>
</feature>
<sequence>MEVAKAFQSFYTSPAASTLQKYDLSKEEDHPLFVHFQPMKDKLAAGVPWIIHSPQGCFQANHVFFESVSFMATAEVRPADAYCSCGISNHHLAVHGRVRFESSKDVNHTIVGTEVNENTELPIATIYSVEEGKAVVNEKLLQFTIKSQAEELEGVKKAMTKARSSASSERYEVDKMKEKNKKLEQSVSELQQQLDEKKAEVAKLTKRDADARQEATKVLSRIKEVREELAAVKKTQADERMEWKREDEQKRTVIKKLELQLAGATERWGVAAAELEMYRKKPKTFAATQTTPRRHTSSSSSSTPRRPGADEYSMASARLSSTAPAPVRTLASSGGGGPHVDGKRAKTGPDHGYGGGRMEGGERSRHATAATTAGAEFGRGIYSATVHASAATTSNADAAAQYITSATIKAKAEERRGADELLPVLPREEGGKHSQAQPARSQTAATTTGFGQSVPSTALAQRQHRHSPPPAHPPNYRQEAPRTASPLFSRSGGLAAAAGGGIASQFAISGTRVDRYLPTAGGFKGAGLPRMGLSGSTAGWSKRGAGSRGVSRDDRVRARFQGGSH</sequence>
<evidence type="ECO:0000313" key="3">
    <source>
        <dbReference type="EMBL" id="CAE0248538.1"/>
    </source>
</evidence>
<organism evidence="3">
    <name type="scientific">Palpitomonas bilix</name>
    <dbReference type="NCBI Taxonomy" id="652834"/>
    <lineage>
        <taxon>Eukaryota</taxon>
        <taxon>Eukaryota incertae sedis</taxon>
    </lineage>
</organism>
<feature type="compositionally biased region" description="Low complexity" evidence="2">
    <location>
        <begin position="297"/>
        <end position="306"/>
    </location>
</feature>
<feature type="region of interest" description="Disordered" evidence="2">
    <location>
        <begin position="283"/>
        <end position="369"/>
    </location>
</feature>
<dbReference type="AlphaFoldDB" id="A0A7S3G740"/>